<name>Q11J19_CHESB</name>
<evidence type="ECO:0000313" key="1">
    <source>
        <dbReference type="EMBL" id="ABG62606.1"/>
    </source>
</evidence>
<organism evidence="1">
    <name type="scientific">Chelativorans sp. (strain BNC1)</name>
    <dbReference type="NCBI Taxonomy" id="266779"/>
    <lineage>
        <taxon>Bacteria</taxon>
        <taxon>Pseudomonadati</taxon>
        <taxon>Pseudomonadota</taxon>
        <taxon>Alphaproteobacteria</taxon>
        <taxon>Hyphomicrobiales</taxon>
        <taxon>Phyllobacteriaceae</taxon>
        <taxon>Chelativorans</taxon>
    </lineage>
</organism>
<protein>
    <submittedName>
        <fullName evidence="1">Uncharacterized protein</fullName>
    </submittedName>
</protein>
<proteinExistence type="predicted"/>
<sequence length="165" mass="18428">MKILAPFEATNLNETKVGDLIRIIHSPSPFGLIVHSYQGQRVVAVLQDAETRPPYHIAYKRDFPCFRYTAGWVLELPQDGAEFSADKLASTAGVIHIGKNGPLLNLSASTAEDEPLTVNLNTFDWDDVDHRDAAFPIWRIWASADDMQRDDATPIFEFKAPQSTT</sequence>
<dbReference type="EMBL" id="CP000390">
    <property type="protein sequence ID" value="ABG62606.1"/>
    <property type="molecule type" value="Genomic_DNA"/>
</dbReference>
<dbReference type="STRING" id="266779.Meso_1210"/>
<dbReference type="eggNOG" id="ENOG503130T">
    <property type="taxonomic scope" value="Bacteria"/>
</dbReference>
<dbReference type="AlphaFoldDB" id="Q11J19"/>
<reference evidence="1" key="1">
    <citation type="submission" date="2006-06" db="EMBL/GenBank/DDBJ databases">
        <title>Complete sequence of chromosome of Chelativorans sp. BNC1.</title>
        <authorList>
            <consortium name="US DOE Joint Genome Institute"/>
            <person name="Copeland A."/>
            <person name="Lucas S."/>
            <person name="Lapidus A."/>
            <person name="Barry K."/>
            <person name="Detter J.C."/>
            <person name="Glavina del Rio T."/>
            <person name="Hammon N."/>
            <person name="Israni S."/>
            <person name="Dalin E."/>
            <person name="Tice H."/>
            <person name="Pitluck S."/>
            <person name="Chertkov O."/>
            <person name="Brettin T."/>
            <person name="Bruce D."/>
            <person name="Han C."/>
            <person name="Tapia R."/>
            <person name="Gilna P."/>
            <person name="Schmutz J."/>
            <person name="Larimer F."/>
            <person name="Land M."/>
            <person name="Hauser L."/>
            <person name="Kyrpides N."/>
            <person name="Mikhailova N."/>
            <person name="Richardson P."/>
        </authorList>
    </citation>
    <scope>NUCLEOTIDE SEQUENCE</scope>
    <source>
        <strain evidence="1">BNC1</strain>
    </source>
</reference>
<accession>Q11J19</accession>
<dbReference type="HOGENOM" id="CLU_1607909_0_0_5"/>
<dbReference type="KEGG" id="mes:Meso_1210"/>
<gene>
    <name evidence="1" type="ordered locus">Meso_1210</name>
</gene>